<accession>A0ABN2R5W2</accession>
<proteinExistence type="predicted"/>
<dbReference type="EMBL" id="BAAANN010000014">
    <property type="protein sequence ID" value="GAA1963931.1"/>
    <property type="molecule type" value="Genomic_DNA"/>
</dbReference>
<feature type="transmembrane region" description="Helical" evidence="1">
    <location>
        <begin position="19"/>
        <end position="40"/>
    </location>
</feature>
<feature type="transmembrane region" description="Helical" evidence="1">
    <location>
        <begin position="80"/>
        <end position="101"/>
    </location>
</feature>
<comment type="caution">
    <text evidence="2">The sequence shown here is derived from an EMBL/GenBank/DDBJ whole genome shotgun (WGS) entry which is preliminary data.</text>
</comment>
<organism evidence="2 3">
    <name type="scientific">Amycolatopsis minnesotensis</name>
    <dbReference type="NCBI Taxonomy" id="337894"/>
    <lineage>
        <taxon>Bacteria</taxon>
        <taxon>Bacillati</taxon>
        <taxon>Actinomycetota</taxon>
        <taxon>Actinomycetes</taxon>
        <taxon>Pseudonocardiales</taxon>
        <taxon>Pseudonocardiaceae</taxon>
        <taxon>Amycolatopsis</taxon>
    </lineage>
</organism>
<gene>
    <name evidence="2" type="ORF">GCM10009754_39440</name>
</gene>
<dbReference type="RefSeq" id="WP_344420415.1">
    <property type="nucleotide sequence ID" value="NZ_BAAANN010000014.1"/>
</dbReference>
<feature type="transmembrane region" description="Helical" evidence="1">
    <location>
        <begin position="52"/>
        <end position="73"/>
    </location>
</feature>
<keyword evidence="1" id="KW-0812">Transmembrane</keyword>
<evidence type="ECO:0000313" key="2">
    <source>
        <dbReference type="EMBL" id="GAA1963931.1"/>
    </source>
</evidence>
<keyword evidence="1" id="KW-0472">Membrane</keyword>
<feature type="transmembrane region" description="Helical" evidence="1">
    <location>
        <begin position="121"/>
        <end position="144"/>
    </location>
</feature>
<name>A0ABN2R5W2_9PSEU</name>
<evidence type="ECO:0000313" key="3">
    <source>
        <dbReference type="Proteomes" id="UP001501116"/>
    </source>
</evidence>
<reference evidence="2 3" key="1">
    <citation type="journal article" date="2019" name="Int. J. Syst. Evol. Microbiol.">
        <title>The Global Catalogue of Microorganisms (GCM) 10K type strain sequencing project: providing services to taxonomists for standard genome sequencing and annotation.</title>
        <authorList>
            <consortium name="The Broad Institute Genomics Platform"/>
            <consortium name="The Broad Institute Genome Sequencing Center for Infectious Disease"/>
            <person name="Wu L."/>
            <person name="Ma J."/>
        </authorList>
    </citation>
    <scope>NUCLEOTIDE SEQUENCE [LARGE SCALE GENOMIC DNA]</scope>
    <source>
        <strain evidence="2 3">JCM 14545</strain>
    </source>
</reference>
<sequence>MAGITAAGEPRGFERGGMLAVLVLDTILLAVLELFFLPLRLDGVFLPKLGDLPAPITIVVAGVTTPLLVIAAAKLVGRRASAVPLVVWVLAVLVVGLFGPGKDTVLLQDWRSLLLLASGTLPGAMVLGGALAGGAGTGAGTGAVKSATGGKRG</sequence>
<dbReference type="Proteomes" id="UP001501116">
    <property type="component" value="Unassembled WGS sequence"/>
</dbReference>
<protein>
    <submittedName>
        <fullName evidence="2">Uncharacterized protein</fullName>
    </submittedName>
</protein>
<keyword evidence="3" id="KW-1185">Reference proteome</keyword>
<evidence type="ECO:0000256" key="1">
    <source>
        <dbReference type="SAM" id="Phobius"/>
    </source>
</evidence>
<keyword evidence="1" id="KW-1133">Transmembrane helix</keyword>